<feature type="binding site" evidence="7">
    <location>
        <position position="183"/>
    </location>
    <ligand>
        <name>N-formimidoyl-L-glutamate</name>
        <dbReference type="ChEBI" id="CHEBI:58928"/>
    </ligand>
</feature>
<dbReference type="RefSeq" id="WP_338412648.1">
    <property type="nucleotide sequence ID" value="NZ_CP093310.2"/>
</dbReference>
<feature type="binding site" evidence="7">
    <location>
        <position position="283"/>
    </location>
    <ligand>
        <name>Fe(3+)</name>
        <dbReference type="ChEBI" id="CHEBI:29034"/>
    </ligand>
</feature>
<dbReference type="Proteomes" id="UP000829560">
    <property type="component" value="Chromosome"/>
</dbReference>
<dbReference type="CDD" id="cd01296">
    <property type="entry name" value="Imidazolone-5PH"/>
    <property type="match status" value="1"/>
</dbReference>
<keyword evidence="5 7" id="KW-0862">Zinc</keyword>
<dbReference type="InterPro" id="IPR011059">
    <property type="entry name" value="Metal-dep_hydrolase_composite"/>
</dbReference>
<keyword evidence="2 7" id="KW-0479">Metal-binding</keyword>
<dbReference type="GO" id="GO:0008270">
    <property type="term" value="F:zinc ion binding"/>
    <property type="evidence" value="ECO:0007669"/>
    <property type="project" value="UniProtKB-UniRule"/>
</dbReference>
<feature type="binding site" evidence="7">
    <location>
        <position position="360"/>
    </location>
    <ligand>
        <name>N-formimidoyl-L-glutamate</name>
        <dbReference type="ChEBI" id="CHEBI:58928"/>
    </ligand>
</feature>
<evidence type="ECO:0000256" key="1">
    <source>
        <dbReference type="ARBA" id="ARBA00012864"/>
    </source>
</evidence>
<comment type="cofactor">
    <cofactor evidence="7">
        <name>Zn(2+)</name>
        <dbReference type="ChEBI" id="CHEBI:29105"/>
    </cofactor>
    <cofactor evidence="7">
        <name>Fe(3+)</name>
        <dbReference type="ChEBI" id="CHEBI:29034"/>
    </cofactor>
    <text evidence="7">Binds 1 zinc or iron ion per subunit.</text>
</comment>
<dbReference type="PANTHER" id="PTHR42752">
    <property type="entry name" value="IMIDAZOLONEPROPIONASE"/>
    <property type="match status" value="1"/>
</dbReference>
<proteinExistence type="inferred from homology"/>
<keyword evidence="10" id="KW-1185">Reference proteome</keyword>
<dbReference type="FunFam" id="3.20.20.140:FF:000007">
    <property type="entry name" value="Imidazolonepropionase"/>
    <property type="match status" value="1"/>
</dbReference>
<evidence type="ECO:0000256" key="5">
    <source>
        <dbReference type="ARBA" id="ARBA00022833"/>
    </source>
</evidence>
<evidence type="ECO:0000256" key="3">
    <source>
        <dbReference type="ARBA" id="ARBA00022801"/>
    </source>
</evidence>
<gene>
    <name evidence="7 9" type="primary">hutI</name>
    <name evidence="9" type="ORF">MN210_05800</name>
</gene>
<dbReference type="Pfam" id="PF01979">
    <property type="entry name" value="Amidohydro_1"/>
    <property type="match status" value="1"/>
</dbReference>
<feature type="binding site" evidence="7">
    <location>
        <position position="286"/>
    </location>
    <ligand>
        <name>4-imidazolone-5-propanoate</name>
        <dbReference type="ChEBI" id="CHEBI:77893"/>
    </ligand>
</feature>
<dbReference type="InterPro" id="IPR006680">
    <property type="entry name" value="Amidohydro-rel"/>
</dbReference>
<keyword evidence="7" id="KW-0963">Cytoplasm</keyword>
<feature type="binding site" evidence="7">
    <location>
        <position position="111"/>
    </location>
    <ligand>
        <name>Zn(2+)</name>
        <dbReference type="ChEBI" id="CHEBI:29105"/>
    </ligand>
</feature>
<dbReference type="EC" id="3.5.2.7" evidence="1 7"/>
<keyword evidence="4 7" id="KW-0369">Histidine metabolism</keyword>
<feature type="binding site" evidence="7">
    <location>
        <position position="283"/>
    </location>
    <ligand>
        <name>Zn(2+)</name>
        <dbReference type="ChEBI" id="CHEBI:29105"/>
    </ligand>
</feature>
<dbReference type="HAMAP" id="MF_00372">
    <property type="entry name" value="HutI"/>
    <property type="match status" value="1"/>
</dbReference>
<name>A0AAU6PW08_9GAMM</name>
<feature type="binding site" evidence="7">
    <location>
        <position position="120"/>
    </location>
    <ligand>
        <name>4-imidazolone-5-propanoate</name>
        <dbReference type="ChEBI" id="CHEBI:77893"/>
    </ligand>
</feature>
<comment type="pathway">
    <text evidence="7">Amino-acid degradation; L-histidine degradation into L-glutamate; N-formimidoyl-L-glutamate from L-histidine: step 3/3.</text>
</comment>
<dbReference type="AlphaFoldDB" id="A0AAU6PW08"/>
<reference evidence="9" key="1">
    <citation type="submission" date="2024-03" db="EMBL/GenBank/DDBJ databases">
        <title>Psychrobacter raelis sp. nov. isolated from a dog with peritonitis.</title>
        <authorList>
            <person name="Schiavone A."/>
            <person name="Manzulli V."/>
            <person name="Camarda A."/>
            <person name="Cafiero M.A."/>
            <person name="Vasco I."/>
            <person name="Marino L."/>
            <person name="Pennuzzi G."/>
            <person name="Serrecchia L."/>
            <person name="Galante D."/>
            <person name="Pugliese N."/>
        </authorList>
    </citation>
    <scope>NUCLEOTIDE SEQUENCE</scope>
    <source>
        <strain evidence="9">PraFG1</strain>
    </source>
</reference>
<dbReference type="GO" id="GO:0050480">
    <property type="term" value="F:imidazolonepropionase activity"/>
    <property type="evidence" value="ECO:0007669"/>
    <property type="project" value="UniProtKB-UniRule"/>
</dbReference>
<feature type="binding site" evidence="7">
    <location>
        <position position="216"/>
    </location>
    <ligand>
        <name>4-imidazolone-5-propanoate</name>
        <dbReference type="ChEBI" id="CHEBI:77893"/>
    </ligand>
</feature>
<feature type="binding site" evidence="7">
    <location>
        <position position="363"/>
    </location>
    <ligand>
        <name>4-imidazolone-5-propanoate</name>
        <dbReference type="ChEBI" id="CHEBI:77893"/>
    </ligand>
</feature>
<dbReference type="Gene3D" id="2.30.40.10">
    <property type="entry name" value="Urease, subunit C, domain 1"/>
    <property type="match status" value="1"/>
</dbReference>
<comment type="similarity">
    <text evidence="7">Belongs to the metallo-dependent hydrolases superfamily. HutI family.</text>
</comment>
<evidence type="ECO:0000313" key="9">
    <source>
        <dbReference type="EMBL" id="WXX24645.1"/>
    </source>
</evidence>
<dbReference type="GO" id="GO:0005737">
    <property type="term" value="C:cytoplasm"/>
    <property type="evidence" value="ECO:0007669"/>
    <property type="project" value="UniProtKB-SubCell"/>
</dbReference>
<dbReference type="SUPFAM" id="SSF51338">
    <property type="entry name" value="Composite domain of metallo-dependent hydrolases"/>
    <property type="match status" value="1"/>
</dbReference>
<evidence type="ECO:0000256" key="6">
    <source>
        <dbReference type="ARBA" id="ARBA00023004"/>
    </source>
</evidence>
<evidence type="ECO:0000256" key="4">
    <source>
        <dbReference type="ARBA" id="ARBA00022808"/>
    </source>
</evidence>
<feature type="binding site" evidence="7">
    <location>
        <position position="183"/>
    </location>
    <ligand>
        <name>4-imidazolone-5-propanoate</name>
        <dbReference type="ChEBI" id="CHEBI:77893"/>
    </ligand>
</feature>
<dbReference type="PANTHER" id="PTHR42752:SF1">
    <property type="entry name" value="IMIDAZOLONEPROPIONASE-RELATED"/>
    <property type="match status" value="1"/>
</dbReference>
<evidence type="ECO:0000259" key="8">
    <source>
        <dbReference type="Pfam" id="PF01979"/>
    </source>
</evidence>
<evidence type="ECO:0000256" key="7">
    <source>
        <dbReference type="HAMAP-Rule" id="MF_00372"/>
    </source>
</evidence>
<comment type="catalytic activity">
    <reaction evidence="7">
        <text>4-imidazolone-5-propanoate + H2O = N-formimidoyl-L-glutamate</text>
        <dbReference type="Rhea" id="RHEA:23660"/>
        <dbReference type="ChEBI" id="CHEBI:15377"/>
        <dbReference type="ChEBI" id="CHEBI:58928"/>
        <dbReference type="ChEBI" id="CHEBI:77893"/>
        <dbReference type="EC" id="3.5.2.7"/>
    </reaction>
</comment>
<protein>
    <recommendedName>
        <fullName evidence="1 7">Imidazolonepropionase</fullName>
        <ecNumber evidence="1 7">3.5.2.7</ecNumber>
    </recommendedName>
    <alternativeName>
        <fullName evidence="7">Imidazolone-5-propionate hydrolase</fullName>
    </alternativeName>
</protein>
<evidence type="ECO:0000313" key="10">
    <source>
        <dbReference type="Proteomes" id="UP000829560"/>
    </source>
</evidence>
<feature type="binding site" evidence="7">
    <location>
        <position position="113"/>
    </location>
    <ligand>
        <name>Fe(3+)</name>
        <dbReference type="ChEBI" id="CHEBI:29034"/>
    </ligand>
</feature>
<feature type="binding site" evidence="7">
    <location>
        <position position="113"/>
    </location>
    <ligand>
        <name>Zn(2+)</name>
        <dbReference type="ChEBI" id="CHEBI:29105"/>
    </ligand>
</feature>
<accession>A0AAU6PW08</accession>
<dbReference type="Gene3D" id="3.20.20.140">
    <property type="entry name" value="Metal-dependent hydrolases"/>
    <property type="match status" value="1"/>
</dbReference>
<keyword evidence="3 7" id="KW-0378">Hydrolase</keyword>
<sequence length="450" mass="49146">MASSMIKDFPEDFDTLILHANIATFSEQYGFDRALAVANADPSASSKPHSPYGQIIDGALTIKEGKISWIGDSQSALNSTAYHHAIMQPDADDKIIYANRQWLLPGLIDCHTHLVYGGNRSNEFEARLQGVSYKEIADNGGGIVATVTATREADFNTLYAQTERRLQALLTEGVTTIEIKSGYGLDLDTERKMLQVARQLGEDYNITVKTTYLAAHALPTEYKDKENGSDEYINAVCEWLPILHNEGLIDAVDGFVENIGFTTEQMAKVFDVAKSLNLPVKLHAEQLSDMDGSGLVADYNGLSSDHLEYLSEQNVQKMAEHDVVAVLLPGAFYTLKETQLPPMQALYKHNVAIALSTDCNPGTSPLTSLLMTLNMGCTLFAMTPEQALAGITTHAAKALGLDNKGRIEIGLDADLTLWDIERPADLAYQMGLNPLEMTVINGQVKSTNLA</sequence>
<feature type="binding site" evidence="7">
    <location>
        <position position="358"/>
    </location>
    <ligand>
        <name>Fe(3+)</name>
        <dbReference type="ChEBI" id="CHEBI:29034"/>
    </ligand>
</feature>
<dbReference type="EMBL" id="CP093310">
    <property type="protein sequence ID" value="WXX24645.1"/>
    <property type="molecule type" value="Genomic_DNA"/>
</dbReference>
<feature type="domain" description="Amidohydrolase-related" evidence="8">
    <location>
        <begin position="103"/>
        <end position="444"/>
    </location>
</feature>
<feature type="binding site" evidence="7">
    <location>
        <position position="358"/>
    </location>
    <ligand>
        <name>Zn(2+)</name>
        <dbReference type="ChEBI" id="CHEBI:29105"/>
    </ligand>
</feature>
<comment type="subcellular location">
    <subcellularLocation>
        <location evidence="7">Cytoplasm</location>
    </subcellularLocation>
</comment>
<dbReference type="SUPFAM" id="SSF51556">
    <property type="entry name" value="Metallo-dependent hydrolases"/>
    <property type="match status" value="1"/>
</dbReference>
<feature type="binding site" evidence="7">
    <location>
        <position position="362"/>
    </location>
    <ligand>
        <name>N-formimidoyl-L-glutamate</name>
        <dbReference type="ChEBI" id="CHEBI:58928"/>
    </ligand>
</feature>
<keyword evidence="6 7" id="KW-0408">Iron</keyword>
<dbReference type="KEGG" id="prae:MN210_05800"/>
<feature type="binding site" evidence="7">
    <location>
        <position position="111"/>
    </location>
    <ligand>
        <name>Fe(3+)</name>
        <dbReference type="ChEBI" id="CHEBI:29034"/>
    </ligand>
</feature>
<evidence type="ECO:0000256" key="2">
    <source>
        <dbReference type="ARBA" id="ARBA00022723"/>
    </source>
</evidence>
<dbReference type="NCBIfam" id="TIGR01224">
    <property type="entry name" value="hutI"/>
    <property type="match status" value="1"/>
</dbReference>
<dbReference type="GO" id="GO:0005506">
    <property type="term" value="F:iron ion binding"/>
    <property type="evidence" value="ECO:0007669"/>
    <property type="project" value="UniProtKB-UniRule"/>
</dbReference>
<dbReference type="InterPro" id="IPR032466">
    <property type="entry name" value="Metal_Hydrolase"/>
</dbReference>
<dbReference type="InterPro" id="IPR005920">
    <property type="entry name" value="HutI"/>
</dbReference>
<dbReference type="GO" id="GO:0019556">
    <property type="term" value="P:L-histidine catabolic process to glutamate and formamide"/>
    <property type="evidence" value="ECO:0007669"/>
    <property type="project" value="UniProtKB-UniRule"/>
</dbReference>
<comment type="function">
    <text evidence="7">Catalyzes the hydrolytic cleavage of the carbon-nitrogen bond in imidazolone-5-propanoate to yield N-formimidoyl-L-glutamate. It is the third step in the universal histidine degradation pathway.</text>
</comment>
<organism evidence="9 10">
    <name type="scientific">Psychrobacter raelei</name>
    <dbReference type="NCBI Taxonomy" id="2565531"/>
    <lineage>
        <taxon>Bacteria</taxon>
        <taxon>Pseudomonadati</taxon>
        <taxon>Pseudomonadota</taxon>
        <taxon>Gammaproteobacteria</taxon>
        <taxon>Moraxellales</taxon>
        <taxon>Moraxellaceae</taxon>
        <taxon>Psychrobacter</taxon>
    </lineage>
</organism>